<dbReference type="EMBL" id="BAAALG010000001">
    <property type="protein sequence ID" value="GAA1091296.1"/>
    <property type="molecule type" value="Genomic_DNA"/>
</dbReference>
<comment type="caution">
    <text evidence="1">The sequence shown here is derived from an EMBL/GenBank/DDBJ whole genome shotgun (WGS) entry which is preliminary data.</text>
</comment>
<keyword evidence="2" id="KW-1185">Reference proteome</keyword>
<evidence type="ECO:0000313" key="1">
    <source>
        <dbReference type="EMBL" id="GAA1091296.1"/>
    </source>
</evidence>
<proteinExistence type="predicted"/>
<dbReference type="Proteomes" id="UP001501581">
    <property type="component" value="Unassembled WGS sequence"/>
</dbReference>
<name>A0ABN1TKA8_9ACTN</name>
<reference evidence="1 2" key="1">
    <citation type="journal article" date="2019" name="Int. J. Syst. Evol. Microbiol.">
        <title>The Global Catalogue of Microorganisms (GCM) 10K type strain sequencing project: providing services to taxonomists for standard genome sequencing and annotation.</title>
        <authorList>
            <consortium name="The Broad Institute Genomics Platform"/>
            <consortium name="The Broad Institute Genome Sequencing Center for Infectious Disease"/>
            <person name="Wu L."/>
            <person name="Ma J."/>
        </authorList>
    </citation>
    <scope>NUCLEOTIDE SEQUENCE [LARGE SCALE GENOMIC DNA]</scope>
    <source>
        <strain evidence="1 2">JCM 13008</strain>
    </source>
</reference>
<organism evidence="1 2">
    <name type="scientific">Nocardioides dubius</name>
    <dbReference type="NCBI Taxonomy" id="317019"/>
    <lineage>
        <taxon>Bacteria</taxon>
        <taxon>Bacillati</taxon>
        <taxon>Actinomycetota</taxon>
        <taxon>Actinomycetes</taxon>
        <taxon>Propionibacteriales</taxon>
        <taxon>Nocardioidaceae</taxon>
        <taxon>Nocardioides</taxon>
    </lineage>
</organism>
<evidence type="ECO:0000313" key="2">
    <source>
        <dbReference type="Proteomes" id="UP001501581"/>
    </source>
</evidence>
<protein>
    <submittedName>
        <fullName evidence="1">Uncharacterized protein</fullName>
    </submittedName>
</protein>
<gene>
    <name evidence="1" type="ORF">GCM10009668_02560</name>
</gene>
<accession>A0ABN1TKA8</accession>
<sequence length="56" mass="5917">MTSRDGGPTAVTVAEVHWRQVAAGHVDVEALDAAITDGEDAPELAWFARQELADLG</sequence>